<keyword evidence="2" id="KW-0413">Isomerase</keyword>
<dbReference type="SUPFAM" id="SSF52096">
    <property type="entry name" value="ClpP/crotonase"/>
    <property type="match status" value="1"/>
</dbReference>
<dbReference type="PANTHER" id="PTHR43802">
    <property type="entry name" value="ENOYL-COA HYDRATASE"/>
    <property type="match status" value="1"/>
</dbReference>
<sequence length="315" mass="33829">MCIGPDATLFKARAFIAAHIKARNFYMTDQNVMSRRDMLRKSVTAAAAAGLSITGAALAAATPNGAMSMVAGAKRSYKTFALRRSLDGVVTLTLNTQGSAFILTLDAYEELAAAFVEVSLDPDSRVLVIEGAGDYFIKDVDFKTFGDLSRSLGWLEVAARGRRMIQSLIDVDIPVVAAVNGPALLHSEVAFLADVVISAENAWFEDPHMHGNVAPGDGIHVVWQELFGINRARSYLMLSKRLSAVDAHTFGAIAELTASGDQAKARAAEIAHELAKKPAATLRAARYVMTRRFSRLLAEGIALGWYGEAISALAR</sequence>
<proteinExistence type="inferred from homology"/>
<dbReference type="InterPro" id="IPR029045">
    <property type="entry name" value="ClpP/crotonase-like_dom_sf"/>
</dbReference>
<gene>
    <name evidence="2" type="ORF">DWU99_02390</name>
</gene>
<dbReference type="Proteomes" id="UP000255334">
    <property type="component" value="Unassembled WGS sequence"/>
</dbReference>
<dbReference type="PANTHER" id="PTHR43802:SF1">
    <property type="entry name" value="IP11341P-RELATED"/>
    <property type="match status" value="1"/>
</dbReference>
<protein>
    <submittedName>
        <fullName evidence="2">Enoyl-CoA hydratase/isomerase family protein</fullName>
    </submittedName>
</protein>
<dbReference type="CDD" id="cd06558">
    <property type="entry name" value="crotonase-like"/>
    <property type="match status" value="1"/>
</dbReference>
<accession>A0A370XD00</accession>
<dbReference type="InterPro" id="IPR006311">
    <property type="entry name" value="TAT_signal"/>
</dbReference>
<dbReference type="AlphaFoldDB" id="A0A370XD00"/>
<comment type="similarity">
    <text evidence="1">Belongs to the enoyl-CoA hydratase/isomerase family.</text>
</comment>
<comment type="caution">
    <text evidence="2">The sequence shown here is derived from an EMBL/GenBank/DDBJ whole genome shotgun (WGS) entry which is preliminary data.</text>
</comment>
<dbReference type="InterPro" id="IPR001753">
    <property type="entry name" value="Enoyl-CoA_hydra/iso"/>
</dbReference>
<dbReference type="EMBL" id="QRBF01000001">
    <property type="protein sequence ID" value="RDS86137.1"/>
    <property type="molecule type" value="Genomic_DNA"/>
</dbReference>
<evidence type="ECO:0000313" key="2">
    <source>
        <dbReference type="EMBL" id="RDS86137.1"/>
    </source>
</evidence>
<name>A0A370XD00_9GAMM</name>
<dbReference type="PROSITE" id="PS51318">
    <property type="entry name" value="TAT"/>
    <property type="match status" value="1"/>
</dbReference>
<dbReference type="GO" id="GO:0016853">
    <property type="term" value="F:isomerase activity"/>
    <property type="evidence" value="ECO:0007669"/>
    <property type="project" value="UniProtKB-KW"/>
</dbReference>
<dbReference type="Gene3D" id="3.90.226.10">
    <property type="entry name" value="2-enoyl-CoA Hydratase, Chain A, domain 1"/>
    <property type="match status" value="1"/>
</dbReference>
<evidence type="ECO:0000313" key="3">
    <source>
        <dbReference type="Proteomes" id="UP000255334"/>
    </source>
</evidence>
<dbReference type="Pfam" id="PF00378">
    <property type="entry name" value="ECH_1"/>
    <property type="match status" value="1"/>
</dbReference>
<evidence type="ECO:0000256" key="1">
    <source>
        <dbReference type="ARBA" id="ARBA00005254"/>
    </source>
</evidence>
<keyword evidence="3" id="KW-1185">Reference proteome</keyword>
<organism evidence="2 3">
    <name type="scientific">Dyella psychrodurans</name>
    <dbReference type="NCBI Taxonomy" id="1927960"/>
    <lineage>
        <taxon>Bacteria</taxon>
        <taxon>Pseudomonadati</taxon>
        <taxon>Pseudomonadota</taxon>
        <taxon>Gammaproteobacteria</taxon>
        <taxon>Lysobacterales</taxon>
        <taxon>Rhodanobacteraceae</taxon>
        <taxon>Dyella</taxon>
    </lineage>
</organism>
<reference evidence="2 3" key="1">
    <citation type="submission" date="2018-07" db="EMBL/GenBank/DDBJ databases">
        <title>Dyella monticola sp. nov. and Dyella psychrodurans sp. nov. isolated from monsoon evergreen broad-leaved forest soil of Dinghu Mountain, China.</title>
        <authorList>
            <person name="Gao Z."/>
            <person name="Qiu L."/>
        </authorList>
    </citation>
    <scope>NUCLEOTIDE SEQUENCE [LARGE SCALE GENOMIC DNA]</scope>
    <source>
        <strain evidence="2 3">4MSK11</strain>
    </source>
</reference>